<keyword evidence="9" id="KW-1185">Reference proteome</keyword>
<feature type="transmembrane region" description="Helical" evidence="7">
    <location>
        <begin position="116"/>
        <end position="136"/>
    </location>
</feature>
<dbReference type="PANTHER" id="PTHR40043:SF1">
    <property type="entry name" value="UPF0719 INNER MEMBRANE PROTEIN YJFL"/>
    <property type="match status" value="1"/>
</dbReference>
<feature type="transmembrane region" description="Helical" evidence="7">
    <location>
        <begin position="75"/>
        <end position="96"/>
    </location>
</feature>
<dbReference type="Pfam" id="PF03994">
    <property type="entry name" value="DUF350"/>
    <property type="match status" value="1"/>
</dbReference>
<comment type="caution">
    <text evidence="8">The sequence shown here is derived from an EMBL/GenBank/DDBJ whole genome shotgun (WGS) entry which is preliminary data.</text>
</comment>
<sequence length="138" mass="14987">MAEFIDQSSFFSFLSHVGVGLLLLFLGIIVFELTTKFNERELIKKGNIAVALKLWGKGIGLAIVIYTVWGNSVNLLDACLWGVIGIVTQVLAYWIIEYILTPKTSLSEKVEEGNIAVGFTLFASAIAVGLIVAGSLTY</sequence>
<feature type="transmembrane region" description="Helical" evidence="7">
    <location>
        <begin position="13"/>
        <end position="34"/>
    </location>
</feature>
<protein>
    <submittedName>
        <fullName evidence="8">Membrane protein</fullName>
    </submittedName>
</protein>
<proteinExistence type="inferred from homology"/>
<evidence type="ECO:0000256" key="5">
    <source>
        <dbReference type="ARBA" id="ARBA00022989"/>
    </source>
</evidence>
<name>A0ABS2QWN6_9BACI</name>
<keyword evidence="5 7" id="KW-1133">Transmembrane helix</keyword>
<feature type="transmembrane region" description="Helical" evidence="7">
    <location>
        <begin position="46"/>
        <end position="69"/>
    </location>
</feature>
<evidence type="ECO:0000256" key="4">
    <source>
        <dbReference type="ARBA" id="ARBA00022692"/>
    </source>
</evidence>
<accession>A0ABS2QWN6</accession>
<dbReference type="Proteomes" id="UP000809829">
    <property type="component" value="Unassembled WGS sequence"/>
</dbReference>
<evidence type="ECO:0000256" key="2">
    <source>
        <dbReference type="ARBA" id="ARBA00005779"/>
    </source>
</evidence>
<keyword evidence="3" id="KW-1003">Cell membrane</keyword>
<evidence type="ECO:0000313" key="9">
    <source>
        <dbReference type="Proteomes" id="UP000809829"/>
    </source>
</evidence>
<keyword evidence="4 7" id="KW-0812">Transmembrane</keyword>
<dbReference type="InterPro" id="IPR007140">
    <property type="entry name" value="DUF350"/>
</dbReference>
<evidence type="ECO:0000256" key="7">
    <source>
        <dbReference type="SAM" id="Phobius"/>
    </source>
</evidence>
<evidence type="ECO:0000256" key="3">
    <source>
        <dbReference type="ARBA" id="ARBA00022475"/>
    </source>
</evidence>
<evidence type="ECO:0000256" key="1">
    <source>
        <dbReference type="ARBA" id="ARBA00004651"/>
    </source>
</evidence>
<keyword evidence="6 7" id="KW-0472">Membrane</keyword>
<evidence type="ECO:0000313" key="8">
    <source>
        <dbReference type="EMBL" id="MBM7703870.1"/>
    </source>
</evidence>
<dbReference type="RefSeq" id="WP_338038914.1">
    <property type="nucleotide sequence ID" value="NZ_JAFBFC010000004.1"/>
</dbReference>
<comment type="similarity">
    <text evidence="2">Belongs to the UPF0719 family.</text>
</comment>
<comment type="subcellular location">
    <subcellularLocation>
        <location evidence="1">Cell membrane</location>
        <topology evidence="1">Multi-pass membrane protein</topology>
    </subcellularLocation>
</comment>
<gene>
    <name evidence="8" type="ORF">JOC83_002719</name>
</gene>
<dbReference type="EMBL" id="JAFBFC010000004">
    <property type="protein sequence ID" value="MBM7703870.1"/>
    <property type="molecule type" value="Genomic_DNA"/>
</dbReference>
<evidence type="ECO:0000256" key="6">
    <source>
        <dbReference type="ARBA" id="ARBA00023136"/>
    </source>
</evidence>
<dbReference type="PANTHER" id="PTHR40043">
    <property type="entry name" value="UPF0719 INNER MEMBRANE PROTEIN YJFL"/>
    <property type="match status" value="1"/>
</dbReference>
<reference evidence="8 9" key="1">
    <citation type="submission" date="2021-01" db="EMBL/GenBank/DDBJ databases">
        <title>Genomic Encyclopedia of Type Strains, Phase IV (KMG-IV): sequencing the most valuable type-strain genomes for metagenomic binning, comparative biology and taxonomic classification.</title>
        <authorList>
            <person name="Goeker M."/>
        </authorList>
    </citation>
    <scope>NUCLEOTIDE SEQUENCE [LARGE SCALE GENOMIC DNA]</scope>
    <source>
        <strain evidence="8 9">DSM 104297</strain>
    </source>
</reference>
<organism evidence="8 9">
    <name type="scientific">Priestia iocasae</name>
    <dbReference type="NCBI Taxonomy" id="2291674"/>
    <lineage>
        <taxon>Bacteria</taxon>
        <taxon>Bacillati</taxon>
        <taxon>Bacillota</taxon>
        <taxon>Bacilli</taxon>
        <taxon>Bacillales</taxon>
        <taxon>Bacillaceae</taxon>
        <taxon>Priestia</taxon>
    </lineage>
</organism>